<keyword evidence="1" id="KW-0812">Transmembrane</keyword>
<dbReference type="Proteomes" id="UP001054945">
    <property type="component" value="Unassembled WGS sequence"/>
</dbReference>
<dbReference type="EMBL" id="BPLR01000421">
    <property type="protein sequence ID" value="GIY94732.1"/>
    <property type="molecule type" value="Genomic_DNA"/>
</dbReference>
<keyword evidence="1" id="KW-1133">Transmembrane helix</keyword>
<name>A0AAV4XHU6_CAEEX</name>
<keyword evidence="1" id="KW-0472">Membrane</keyword>
<comment type="caution">
    <text evidence="2">The sequence shown here is derived from an EMBL/GenBank/DDBJ whole genome shotgun (WGS) entry which is preliminary data.</text>
</comment>
<evidence type="ECO:0000313" key="3">
    <source>
        <dbReference type="Proteomes" id="UP001054945"/>
    </source>
</evidence>
<dbReference type="AlphaFoldDB" id="A0AAV4XHU6"/>
<reference evidence="2 3" key="1">
    <citation type="submission" date="2021-06" db="EMBL/GenBank/DDBJ databases">
        <title>Caerostris extrusa draft genome.</title>
        <authorList>
            <person name="Kono N."/>
            <person name="Arakawa K."/>
        </authorList>
    </citation>
    <scope>NUCLEOTIDE SEQUENCE [LARGE SCALE GENOMIC DNA]</scope>
</reference>
<sequence>MVTLFHSRGFMVEACLLFLARSYALTSFPEVLFMDMATEETGILDHVSLDSFSPLLFSFYSTFAFLLVMEGVIILYLPRKKKDFFPARCGVEFSTQFRGSRVVDRIFSPQKRGQR</sequence>
<protein>
    <submittedName>
        <fullName evidence="2">Uncharacterized protein</fullName>
    </submittedName>
</protein>
<feature type="transmembrane region" description="Helical" evidence="1">
    <location>
        <begin position="57"/>
        <end position="78"/>
    </location>
</feature>
<accession>A0AAV4XHU6</accession>
<evidence type="ECO:0000313" key="2">
    <source>
        <dbReference type="EMBL" id="GIY94732.1"/>
    </source>
</evidence>
<gene>
    <name evidence="2" type="ORF">CEXT_282211</name>
</gene>
<keyword evidence="3" id="KW-1185">Reference proteome</keyword>
<evidence type="ECO:0000256" key="1">
    <source>
        <dbReference type="SAM" id="Phobius"/>
    </source>
</evidence>
<organism evidence="2 3">
    <name type="scientific">Caerostris extrusa</name>
    <name type="common">Bark spider</name>
    <name type="synonym">Caerostris bankana</name>
    <dbReference type="NCBI Taxonomy" id="172846"/>
    <lineage>
        <taxon>Eukaryota</taxon>
        <taxon>Metazoa</taxon>
        <taxon>Ecdysozoa</taxon>
        <taxon>Arthropoda</taxon>
        <taxon>Chelicerata</taxon>
        <taxon>Arachnida</taxon>
        <taxon>Araneae</taxon>
        <taxon>Araneomorphae</taxon>
        <taxon>Entelegynae</taxon>
        <taxon>Araneoidea</taxon>
        <taxon>Araneidae</taxon>
        <taxon>Caerostris</taxon>
    </lineage>
</organism>
<proteinExistence type="predicted"/>